<dbReference type="AlphaFoldDB" id="A0A8S1DLX0"/>
<organism evidence="2 3">
    <name type="scientific">Cloeon dipterum</name>
    <dbReference type="NCBI Taxonomy" id="197152"/>
    <lineage>
        <taxon>Eukaryota</taxon>
        <taxon>Metazoa</taxon>
        <taxon>Ecdysozoa</taxon>
        <taxon>Arthropoda</taxon>
        <taxon>Hexapoda</taxon>
        <taxon>Insecta</taxon>
        <taxon>Pterygota</taxon>
        <taxon>Palaeoptera</taxon>
        <taxon>Ephemeroptera</taxon>
        <taxon>Pisciforma</taxon>
        <taxon>Baetidae</taxon>
        <taxon>Cloeon</taxon>
    </lineage>
</organism>
<sequence>MSVQDKLPELRGVDLLRKICLHPSKSSKHKAAYHRSSGRIASPVSTNPPSSIRIREENQGTKRLPGDVFTKFLLSHPDDRPWRREPNDLPLWDARETLNNHAKLITSDISKRFCDWYRSLGGNAVIDEETVARLFEIRIPPYAPLCQPNLGRRCIAARAVNQLERRKPPEKAHLQRPSAQTPPRYEPPEELVSMQHVFEDILHLEIVRAFCEHLKQQQEPASFKPQFLVERKLLPE</sequence>
<comment type="caution">
    <text evidence="2">The sequence shown here is derived from an EMBL/GenBank/DDBJ whole genome shotgun (WGS) entry which is preliminary data.</text>
</comment>
<protein>
    <submittedName>
        <fullName evidence="2">Uncharacterized protein</fullName>
    </submittedName>
</protein>
<evidence type="ECO:0000313" key="3">
    <source>
        <dbReference type="Proteomes" id="UP000494165"/>
    </source>
</evidence>
<feature type="region of interest" description="Disordered" evidence="1">
    <location>
        <begin position="27"/>
        <end position="51"/>
    </location>
</feature>
<accession>A0A8S1DLX0</accession>
<feature type="region of interest" description="Disordered" evidence="1">
    <location>
        <begin position="165"/>
        <end position="187"/>
    </location>
</feature>
<reference evidence="2 3" key="1">
    <citation type="submission" date="2020-04" db="EMBL/GenBank/DDBJ databases">
        <authorList>
            <person name="Alioto T."/>
            <person name="Alioto T."/>
            <person name="Gomez Garrido J."/>
        </authorList>
    </citation>
    <scope>NUCLEOTIDE SEQUENCE [LARGE SCALE GENOMIC DNA]</scope>
</reference>
<dbReference type="Proteomes" id="UP000494165">
    <property type="component" value="Unassembled WGS sequence"/>
</dbReference>
<name>A0A8S1DLX0_9INSE</name>
<evidence type="ECO:0000256" key="1">
    <source>
        <dbReference type="SAM" id="MobiDB-lite"/>
    </source>
</evidence>
<gene>
    <name evidence="2" type="ORF">CLODIP_2_CD15252</name>
</gene>
<dbReference type="EMBL" id="CADEPI010000300">
    <property type="protein sequence ID" value="CAB3383215.1"/>
    <property type="molecule type" value="Genomic_DNA"/>
</dbReference>
<evidence type="ECO:0000313" key="2">
    <source>
        <dbReference type="EMBL" id="CAB3383215.1"/>
    </source>
</evidence>
<keyword evidence="3" id="KW-1185">Reference proteome</keyword>
<dbReference type="OrthoDB" id="6755972at2759"/>
<feature type="compositionally biased region" description="Basic residues" evidence="1">
    <location>
        <begin position="27"/>
        <end position="37"/>
    </location>
</feature>
<proteinExistence type="predicted"/>